<gene>
    <name evidence="6" type="primary">PLEST001513</name>
    <name evidence="6" type="ORF">PLESTB_000814000</name>
</gene>
<accession>A0A9W6BKY8</accession>
<dbReference type="Proteomes" id="UP001165080">
    <property type="component" value="Unassembled WGS sequence"/>
</dbReference>
<dbReference type="PANTHER" id="PTHR34105:SF1">
    <property type="entry name" value="PROLINE-, GLUTAMIC ACID- AND LEUCINE-RICH PROTEIN 1"/>
    <property type="match status" value="1"/>
</dbReference>
<feature type="compositionally biased region" description="Low complexity" evidence="4">
    <location>
        <begin position="820"/>
        <end position="829"/>
    </location>
</feature>
<feature type="domain" description="Pre-rRNA-processing protein RIX1 N-terminal" evidence="5">
    <location>
        <begin position="12"/>
        <end position="204"/>
    </location>
</feature>
<dbReference type="Pfam" id="PF08167">
    <property type="entry name" value="RIX1"/>
    <property type="match status" value="1"/>
</dbReference>
<dbReference type="InterPro" id="IPR016024">
    <property type="entry name" value="ARM-type_fold"/>
</dbReference>
<organism evidence="6 7">
    <name type="scientific">Pleodorina starrii</name>
    <dbReference type="NCBI Taxonomy" id="330485"/>
    <lineage>
        <taxon>Eukaryota</taxon>
        <taxon>Viridiplantae</taxon>
        <taxon>Chlorophyta</taxon>
        <taxon>core chlorophytes</taxon>
        <taxon>Chlorophyceae</taxon>
        <taxon>CS clade</taxon>
        <taxon>Chlamydomonadales</taxon>
        <taxon>Volvocaceae</taxon>
        <taxon>Pleodorina</taxon>
    </lineage>
</organism>
<feature type="region of interest" description="Disordered" evidence="4">
    <location>
        <begin position="753"/>
        <end position="775"/>
    </location>
</feature>
<keyword evidence="7" id="KW-1185">Reference proteome</keyword>
<dbReference type="SUPFAM" id="SSF48371">
    <property type="entry name" value="ARM repeat"/>
    <property type="match status" value="1"/>
</dbReference>
<sequence length="928" mass="91412">MESAVLIRSALLRNVLSSLEQPLDPTRTAAIAQQLVENGLLTGGPDGTQGGIWAPVTELQGELVENLLKHLTKSEASFRPGAAVLLGLVCCYVPPRAFLASYGDWAAALLEVVRRDPGVVPRAAALRGLSDLFTRVRELLEMPGVRRDASGIAGRTLQVATPLLTDPDCQASALAAVTAVLTALPTVARNHTTPLERSLAGLMAAPATPPAVRCDAAAALALLPRATADDAAAWATLIRKVLLSLHTAIDLLMYHGGGINVGGGGAAAGLGAGVAPDGGLGVRAREHLEAVGQGVADAEGLLGALGFVSGGGGGGGGAAAAAAAAAPRPDVTLTVQVTSALLQCLVALVGRGSTSPVPVPSHAILLLVMRMLKLEPSVLLAPGRVAPSASAQSEVLALLPDIHVSAWELLGLCTRVVRSGMMPLMALVGRLVGEHLRRIKAGGAGGLAVTMPAVVRTALYRTAVSVLRIGNFAAGHYLAADVTGMLVTELYGLSATQQQEQQAKAVSYAAASMGKAGRAQLAAAPPPPAAKKARTAAGAAAGADPLAAFDAATAAAAAAAAAPVTSPQDVEAQLAALAVAEALLQVYGPALTSDLRGQLDALSYHMAAVLGEAACVAGQPGAAAAARAADVAALRIAATRTLVASLAAPWPSRHPFLSDGVRLLSAGASGAAGAALAQVCSEGLQALEALLRPRSAPPRAGGAAGGSSADAAQGLQLPRPRLWSMLDPVPPQPPAAAAVAAAAASTIPVAEAPQAPVQKPADKKQEAPVKQQPPAAAAAAAAAAAPATGGKAAAAAAKGKAAKGAAGKTPTPTPPPPPAAAAVASGPASDKPGKRRKGADRKAAAAAAAAAPAAMDTDANAEADEMEVDRAGASAATPSTAGAVAAAPAPRSAAAAPAAAVFGEESEDSEGSLPEIDSGNDSGDSDDE</sequence>
<comment type="subcellular location">
    <subcellularLocation>
        <location evidence="1">Nucleus</location>
    </subcellularLocation>
</comment>
<keyword evidence="3" id="KW-0539">Nucleus</keyword>
<evidence type="ECO:0000313" key="7">
    <source>
        <dbReference type="Proteomes" id="UP001165080"/>
    </source>
</evidence>
<feature type="region of interest" description="Disordered" evidence="4">
    <location>
        <begin position="803"/>
        <end position="928"/>
    </location>
</feature>
<comment type="similarity">
    <text evidence="2">Belongs to the RIX1/PELP1 family.</text>
</comment>
<feature type="compositionally biased region" description="Low complexity" evidence="4">
    <location>
        <begin position="871"/>
        <end position="901"/>
    </location>
</feature>
<dbReference type="EMBL" id="BRXU01000009">
    <property type="protein sequence ID" value="GLC54009.1"/>
    <property type="molecule type" value="Genomic_DNA"/>
</dbReference>
<reference evidence="6 7" key="1">
    <citation type="journal article" date="2023" name="Commun. Biol.">
        <title>Reorganization of the ancestral sex-determining regions during the evolution of trioecy in Pleodorina starrii.</title>
        <authorList>
            <person name="Takahashi K."/>
            <person name="Suzuki S."/>
            <person name="Kawai-Toyooka H."/>
            <person name="Yamamoto K."/>
            <person name="Hamaji T."/>
            <person name="Ootsuki R."/>
            <person name="Yamaguchi H."/>
            <person name="Kawachi M."/>
            <person name="Higashiyama T."/>
            <person name="Nozaki H."/>
        </authorList>
    </citation>
    <scope>NUCLEOTIDE SEQUENCE [LARGE SCALE GENOMIC DNA]</scope>
    <source>
        <strain evidence="6 7">NIES-4479</strain>
    </source>
</reference>
<name>A0A9W6BKY8_9CHLO</name>
<dbReference type="OrthoDB" id="550959at2759"/>
<dbReference type="GO" id="GO:0006364">
    <property type="term" value="P:rRNA processing"/>
    <property type="evidence" value="ECO:0007669"/>
    <property type="project" value="TreeGrafter"/>
</dbReference>
<feature type="compositionally biased region" description="Low complexity" evidence="4">
    <location>
        <begin position="844"/>
        <end position="858"/>
    </location>
</feature>
<proteinExistence type="inferred from homology"/>
<evidence type="ECO:0000256" key="4">
    <source>
        <dbReference type="SAM" id="MobiDB-lite"/>
    </source>
</evidence>
<evidence type="ECO:0000313" key="6">
    <source>
        <dbReference type="EMBL" id="GLC54009.1"/>
    </source>
</evidence>
<evidence type="ECO:0000256" key="1">
    <source>
        <dbReference type="ARBA" id="ARBA00004123"/>
    </source>
</evidence>
<dbReference type="GO" id="GO:0005634">
    <property type="term" value="C:nucleus"/>
    <property type="evidence" value="ECO:0007669"/>
    <property type="project" value="UniProtKB-SubCell"/>
</dbReference>
<dbReference type="PANTHER" id="PTHR34105">
    <property type="entry name" value="PROLINE-, GLUTAMIC ACID- AND LEUCINE-RICH PROTEIN 1"/>
    <property type="match status" value="1"/>
</dbReference>
<evidence type="ECO:0000256" key="2">
    <source>
        <dbReference type="ARBA" id="ARBA00010511"/>
    </source>
</evidence>
<evidence type="ECO:0000259" key="5">
    <source>
        <dbReference type="Pfam" id="PF08167"/>
    </source>
</evidence>
<dbReference type="AlphaFoldDB" id="A0A9W6BKY8"/>
<dbReference type="InterPro" id="IPR012583">
    <property type="entry name" value="RIX1_N"/>
</dbReference>
<comment type="caution">
    <text evidence="6">The sequence shown here is derived from an EMBL/GenBank/DDBJ whole genome shotgun (WGS) entry which is preliminary data.</text>
</comment>
<evidence type="ECO:0000256" key="3">
    <source>
        <dbReference type="ARBA" id="ARBA00023242"/>
    </source>
</evidence>
<protein>
    <recommendedName>
        <fullName evidence="5">Pre-rRNA-processing protein RIX1 N-terminal domain-containing protein</fullName>
    </recommendedName>
</protein>